<reference evidence="2" key="1">
    <citation type="journal article" date="2004" name="Environ. Microbiol.">
        <title>The genome of Desulfotalea psychrophila, a sulfate-reducing bacterium from permanently cold Arctic sediments.</title>
        <authorList>
            <person name="Rabus R."/>
            <person name="Ruepp A."/>
            <person name="Frickey T."/>
            <person name="Rattei T."/>
            <person name="Fartmann B."/>
            <person name="Stark M."/>
            <person name="Bauer M."/>
            <person name="Zibat A."/>
            <person name="Lombardot T."/>
            <person name="Becker I."/>
            <person name="Amann J."/>
            <person name="Gellner K."/>
            <person name="Teeling H."/>
            <person name="Leuschner W.D."/>
            <person name="Gloeckner F.-O."/>
            <person name="Lupas A.N."/>
            <person name="Amann R."/>
            <person name="Klenk H.-P."/>
        </authorList>
    </citation>
    <scope>NUCLEOTIDE SEQUENCE [LARGE SCALE GENOMIC DNA]</scope>
    <source>
        <strain evidence="2">DSM 12343 / LSv54</strain>
    </source>
</reference>
<organism evidence="1 2">
    <name type="scientific">Desulfotalea psychrophila (strain LSv54 / DSM 12343)</name>
    <dbReference type="NCBI Taxonomy" id="177439"/>
    <lineage>
        <taxon>Bacteria</taxon>
        <taxon>Pseudomonadati</taxon>
        <taxon>Thermodesulfobacteriota</taxon>
        <taxon>Desulfobulbia</taxon>
        <taxon>Desulfobulbales</taxon>
        <taxon>Desulfocapsaceae</taxon>
        <taxon>Desulfotalea</taxon>
    </lineage>
</organism>
<sequence>MKLRGRKGGGGSTSLKLEALLLLKSRWPCTIIRRSVFSSISYLASSLSPRYSIARIFPATSLTSLVVLRCYFTAAAPLRFTAAAPLLLFSDS</sequence>
<dbReference type="HOGENOM" id="CLU_2408502_0_0_7"/>
<gene>
    <name evidence="1" type="ordered locus">DP0229</name>
</gene>
<keyword evidence="2" id="KW-1185">Reference proteome</keyword>
<dbReference type="STRING" id="177439.DP0229"/>
<proteinExistence type="predicted"/>
<evidence type="ECO:0000313" key="2">
    <source>
        <dbReference type="Proteomes" id="UP000000602"/>
    </source>
</evidence>
<evidence type="ECO:0000313" key="1">
    <source>
        <dbReference type="EMBL" id="CAG34958.1"/>
    </source>
</evidence>
<protein>
    <submittedName>
        <fullName evidence="1">Uncharacterized protein</fullName>
    </submittedName>
</protein>
<name>Q6ARR7_DESPS</name>
<dbReference type="Proteomes" id="UP000000602">
    <property type="component" value="Chromosome"/>
</dbReference>
<dbReference type="KEGG" id="dps:DP0229"/>
<accession>Q6ARR7</accession>
<dbReference type="AlphaFoldDB" id="Q6ARR7"/>
<dbReference type="EMBL" id="CR522870">
    <property type="protein sequence ID" value="CAG34958.1"/>
    <property type="molecule type" value="Genomic_DNA"/>
</dbReference>